<accession>A0AAD9HBL7</accession>
<protein>
    <submittedName>
        <fullName evidence="1">Uncharacterized protein</fullName>
    </submittedName>
</protein>
<proteinExistence type="predicted"/>
<dbReference type="Proteomes" id="UP001232148">
    <property type="component" value="Unassembled WGS sequence"/>
</dbReference>
<comment type="caution">
    <text evidence="1">The sequence shown here is derived from an EMBL/GenBank/DDBJ whole genome shotgun (WGS) entry which is preliminary data.</text>
</comment>
<keyword evidence="2" id="KW-1185">Reference proteome</keyword>
<dbReference type="AlphaFoldDB" id="A0AAD9HBL7"/>
<evidence type="ECO:0000313" key="1">
    <source>
        <dbReference type="EMBL" id="KAK2026041.1"/>
    </source>
</evidence>
<gene>
    <name evidence="1" type="ORF">LX32DRAFT_642200</name>
</gene>
<organism evidence="1 2">
    <name type="scientific">Colletotrichum zoysiae</name>
    <dbReference type="NCBI Taxonomy" id="1216348"/>
    <lineage>
        <taxon>Eukaryota</taxon>
        <taxon>Fungi</taxon>
        <taxon>Dikarya</taxon>
        <taxon>Ascomycota</taxon>
        <taxon>Pezizomycotina</taxon>
        <taxon>Sordariomycetes</taxon>
        <taxon>Hypocreomycetidae</taxon>
        <taxon>Glomerellales</taxon>
        <taxon>Glomerellaceae</taxon>
        <taxon>Colletotrichum</taxon>
        <taxon>Colletotrichum graminicola species complex</taxon>
    </lineage>
</organism>
<dbReference type="EMBL" id="MU842923">
    <property type="protein sequence ID" value="KAK2026041.1"/>
    <property type="molecule type" value="Genomic_DNA"/>
</dbReference>
<name>A0AAD9HBL7_9PEZI</name>
<reference evidence="1" key="1">
    <citation type="submission" date="2021-06" db="EMBL/GenBank/DDBJ databases">
        <title>Comparative genomics, transcriptomics and evolutionary studies reveal genomic signatures of adaptation to plant cell wall in hemibiotrophic fungi.</title>
        <authorList>
            <consortium name="DOE Joint Genome Institute"/>
            <person name="Baroncelli R."/>
            <person name="Diaz J.F."/>
            <person name="Benocci T."/>
            <person name="Peng M."/>
            <person name="Battaglia E."/>
            <person name="Haridas S."/>
            <person name="Andreopoulos W."/>
            <person name="Labutti K."/>
            <person name="Pangilinan J."/>
            <person name="Floch G.L."/>
            <person name="Makela M.R."/>
            <person name="Henrissat B."/>
            <person name="Grigoriev I.V."/>
            <person name="Crouch J.A."/>
            <person name="De Vries R.P."/>
            <person name="Sukno S.A."/>
            <person name="Thon M.R."/>
        </authorList>
    </citation>
    <scope>NUCLEOTIDE SEQUENCE</scope>
    <source>
        <strain evidence="1">MAFF235873</strain>
    </source>
</reference>
<evidence type="ECO:0000313" key="2">
    <source>
        <dbReference type="Proteomes" id="UP001232148"/>
    </source>
</evidence>
<sequence>MSQRIEIVYTDLKILQQELETLFPGEKTTVITRLGRFYIDAPRMITNEELNDIHAKITAHYQSQDSPGAI</sequence>